<comment type="similarity">
    <text evidence="2">Belongs to the SPT5 family.</text>
</comment>
<dbReference type="Proteomes" id="UP001430356">
    <property type="component" value="Unassembled WGS sequence"/>
</dbReference>
<evidence type="ECO:0000256" key="1">
    <source>
        <dbReference type="ARBA" id="ARBA00004123"/>
    </source>
</evidence>
<feature type="compositionally biased region" description="Acidic residues" evidence="5">
    <location>
        <begin position="85"/>
        <end position="111"/>
    </location>
</feature>
<dbReference type="InterPro" id="IPR005824">
    <property type="entry name" value="KOW"/>
</dbReference>
<dbReference type="AlphaFoldDB" id="A0AAW0ETY6"/>
<reference evidence="7 8" key="1">
    <citation type="journal article" date="2021" name="MBio">
        <title>A New Model Trypanosomatid, Novymonas esmeraldas: Genomic Perception of Its 'Candidatus Pandoraea novymonadis' Endosymbiont.</title>
        <authorList>
            <person name="Zakharova A."/>
            <person name="Saura A."/>
            <person name="Butenko A."/>
            <person name="Podesvova L."/>
            <person name="Warmusova S."/>
            <person name="Kostygov A.Y."/>
            <person name="Nenarokova A."/>
            <person name="Lukes J."/>
            <person name="Opperdoes F.R."/>
            <person name="Yurchenko V."/>
        </authorList>
    </citation>
    <scope>NUCLEOTIDE SEQUENCE [LARGE SCALE GENOMIC DNA]</scope>
    <source>
        <strain evidence="7 8">E262AT.01</strain>
    </source>
</reference>
<dbReference type="InterPro" id="IPR014722">
    <property type="entry name" value="Rib_uL2_dom2"/>
</dbReference>
<dbReference type="Gene3D" id="3.30.70.940">
    <property type="entry name" value="NusG, N-terminal domain"/>
    <property type="match status" value="1"/>
</dbReference>
<evidence type="ECO:0000313" key="7">
    <source>
        <dbReference type="EMBL" id="KAK7197747.1"/>
    </source>
</evidence>
<dbReference type="InterPro" id="IPR005100">
    <property type="entry name" value="NGN-domain"/>
</dbReference>
<dbReference type="Pfam" id="PF03439">
    <property type="entry name" value="Spt5-NGN"/>
    <property type="match status" value="1"/>
</dbReference>
<dbReference type="InterPro" id="IPR039385">
    <property type="entry name" value="NGN_Euk"/>
</dbReference>
<keyword evidence="4" id="KW-0539">Nucleus</keyword>
<accession>A0AAW0ETY6</accession>
<keyword evidence="8" id="KW-1185">Reference proteome</keyword>
<feature type="compositionally biased region" description="Basic and acidic residues" evidence="5">
    <location>
        <begin position="112"/>
        <end position="124"/>
    </location>
</feature>
<dbReference type="PANTHER" id="PTHR11125">
    <property type="entry name" value="SUPPRESSOR OF TY 5"/>
    <property type="match status" value="1"/>
</dbReference>
<dbReference type="Pfam" id="PF23037">
    <property type="entry name" value="KOWx_SPT5"/>
    <property type="match status" value="1"/>
</dbReference>
<dbReference type="GO" id="GO:0032784">
    <property type="term" value="P:regulation of DNA-templated transcription elongation"/>
    <property type="evidence" value="ECO:0007669"/>
    <property type="project" value="InterPro"/>
</dbReference>
<dbReference type="FunFam" id="3.30.70.940:FF:000013">
    <property type="entry name" value="Transcription elongation regulator-like protein"/>
    <property type="match status" value="1"/>
</dbReference>
<feature type="domain" description="KOW" evidence="6">
    <location>
        <begin position="466"/>
        <end position="493"/>
    </location>
</feature>
<dbReference type="InterPro" id="IPR039659">
    <property type="entry name" value="SPT5"/>
</dbReference>
<feature type="domain" description="KOW" evidence="6">
    <location>
        <begin position="410"/>
        <end position="437"/>
    </location>
</feature>
<evidence type="ECO:0000259" key="6">
    <source>
        <dbReference type="SMART" id="SM00739"/>
    </source>
</evidence>
<dbReference type="Gene3D" id="2.30.30.30">
    <property type="match status" value="1"/>
</dbReference>
<feature type="region of interest" description="Disordered" evidence="5">
    <location>
        <begin position="18"/>
        <end position="124"/>
    </location>
</feature>
<dbReference type="EMBL" id="JAECZO010000118">
    <property type="protein sequence ID" value="KAK7197747.1"/>
    <property type="molecule type" value="Genomic_DNA"/>
</dbReference>
<dbReference type="GO" id="GO:0006357">
    <property type="term" value="P:regulation of transcription by RNA polymerase II"/>
    <property type="evidence" value="ECO:0007669"/>
    <property type="project" value="InterPro"/>
</dbReference>
<evidence type="ECO:0000256" key="3">
    <source>
        <dbReference type="ARBA" id="ARBA00023163"/>
    </source>
</evidence>
<feature type="domain" description="KOW" evidence="6">
    <location>
        <begin position="275"/>
        <end position="302"/>
    </location>
</feature>
<dbReference type="GO" id="GO:0006368">
    <property type="term" value="P:transcription elongation by RNA polymerase II"/>
    <property type="evidence" value="ECO:0007669"/>
    <property type="project" value="TreeGrafter"/>
</dbReference>
<dbReference type="SMART" id="SM00739">
    <property type="entry name" value="KOW"/>
    <property type="match status" value="3"/>
</dbReference>
<comment type="subcellular location">
    <subcellularLocation>
        <location evidence="1">Nucleus</location>
    </subcellularLocation>
</comment>
<evidence type="ECO:0000256" key="2">
    <source>
        <dbReference type="ARBA" id="ARBA00006956"/>
    </source>
</evidence>
<dbReference type="GO" id="GO:0003729">
    <property type="term" value="F:mRNA binding"/>
    <property type="evidence" value="ECO:0007669"/>
    <property type="project" value="TreeGrafter"/>
</dbReference>
<dbReference type="PANTHER" id="PTHR11125:SF7">
    <property type="entry name" value="TRANSCRIPTION ELONGATION FACTOR SPT5"/>
    <property type="match status" value="1"/>
</dbReference>
<evidence type="ECO:0000256" key="5">
    <source>
        <dbReference type="SAM" id="MobiDB-lite"/>
    </source>
</evidence>
<organism evidence="7 8">
    <name type="scientific">Novymonas esmeraldas</name>
    <dbReference type="NCBI Taxonomy" id="1808958"/>
    <lineage>
        <taxon>Eukaryota</taxon>
        <taxon>Discoba</taxon>
        <taxon>Euglenozoa</taxon>
        <taxon>Kinetoplastea</taxon>
        <taxon>Metakinetoplastina</taxon>
        <taxon>Trypanosomatida</taxon>
        <taxon>Trypanosomatidae</taxon>
        <taxon>Novymonas</taxon>
    </lineage>
</organism>
<keyword evidence="3" id="KW-0804">Transcription</keyword>
<dbReference type="SUPFAM" id="SSF50104">
    <property type="entry name" value="Translation proteins SH3-like domain"/>
    <property type="match status" value="2"/>
</dbReference>
<sequence>MAEEVNYDELADLLASSAAPVDGDAGEDGGLATNAADDRESPAVAPERRRKKHRRDKKRRRKEVDDDGSSGDERAKSKYVLDAAESGDSDDLEALSDAELVDDDAEVEESDYGDRPPRYMFHEGDDKKSVDEMARYYEEVDRHYRRHGDNEDALLSRGDMSSRRLASEFLPREDDPKVFAVKCRPRMARVLVTRIVNKCYAYRVGRNYEHKKVDLGIISVFALDHVKEYIYVEASRKRFVENVLNGLDGVFRFNIAVVDPKELLQTMETRPSTQKLRVGDYVRLRQRFYRGDLAQVTALHPDGSHITCKVVPREDFVQKPFNKATRRLEPRFFTPRQAIGVRESENSYVWGDLRFDREGYLLKTVSTRMVISGAQLEQPSTEELARFYNNQREKVERAIKVAEAATRVAPISIGDSVRVTTGQLRNTIGVVGNVITNTNTVVLACAVPGRAQPIKVEVELSACTKHFTEGAHVVVERGEHAGESGTVVKSWGGIVLLFPDRAAVGAELKVEANDCHQSKLGSVSMHSKGVWQVFDLVSITEPNCVGCIVRLNRNDVDVLTENNDVRTLSYAQVKAVSRDTRQTTDCRENTLSRGAEVHIQKHPWTPIGLEGQTGRIEHIFHRTVFVRCRASPLHANMVALKAECVLLIGGRKTTRRVASTQETTTSAGAGRYPATTAAAARAFAGQGRDSELWDESSILDVNASTMV</sequence>
<dbReference type="InterPro" id="IPR036735">
    <property type="entry name" value="NGN_dom_sf"/>
</dbReference>
<comment type="caution">
    <text evidence="7">The sequence shown here is derived from an EMBL/GenBank/DDBJ whole genome shotgun (WGS) entry which is preliminary data.</text>
</comment>
<protein>
    <submittedName>
        <fullName evidence="7">Transcription elongation regulator-like protein</fullName>
    </submittedName>
</protein>
<name>A0AAW0ETY6_9TRYP</name>
<dbReference type="GO" id="GO:0032044">
    <property type="term" value="C:DSIF complex"/>
    <property type="evidence" value="ECO:0007669"/>
    <property type="project" value="TreeGrafter"/>
</dbReference>
<evidence type="ECO:0000313" key="8">
    <source>
        <dbReference type="Proteomes" id="UP001430356"/>
    </source>
</evidence>
<dbReference type="InterPro" id="IPR008991">
    <property type="entry name" value="Translation_prot_SH3-like_sf"/>
</dbReference>
<gene>
    <name evidence="7" type="ORF">NESM_000727000</name>
</gene>
<dbReference type="CDD" id="cd09888">
    <property type="entry name" value="NGN_Euk"/>
    <property type="match status" value="1"/>
</dbReference>
<dbReference type="InterPro" id="IPR057936">
    <property type="entry name" value="KOWx_Spt5"/>
</dbReference>
<proteinExistence type="inferred from homology"/>
<feature type="compositionally biased region" description="Basic residues" evidence="5">
    <location>
        <begin position="48"/>
        <end position="61"/>
    </location>
</feature>
<evidence type="ECO:0000256" key="4">
    <source>
        <dbReference type="ARBA" id="ARBA00023242"/>
    </source>
</evidence>
<dbReference type="FunFam" id="2.30.30.30:FF:000074">
    <property type="entry name" value="Transcription elongation regulator-like protein"/>
    <property type="match status" value="1"/>
</dbReference>